<organism evidence="2 3">
    <name type="scientific">Halocaridina rubra</name>
    <name type="common">Hawaiian red shrimp</name>
    <dbReference type="NCBI Taxonomy" id="373956"/>
    <lineage>
        <taxon>Eukaryota</taxon>
        <taxon>Metazoa</taxon>
        <taxon>Ecdysozoa</taxon>
        <taxon>Arthropoda</taxon>
        <taxon>Crustacea</taxon>
        <taxon>Multicrustacea</taxon>
        <taxon>Malacostraca</taxon>
        <taxon>Eumalacostraca</taxon>
        <taxon>Eucarida</taxon>
        <taxon>Decapoda</taxon>
        <taxon>Pleocyemata</taxon>
        <taxon>Caridea</taxon>
        <taxon>Atyoidea</taxon>
        <taxon>Atyidae</taxon>
        <taxon>Halocaridina</taxon>
    </lineage>
</organism>
<feature type="region of interest" description="Disordered" evidence="1">
    <location>
        <begin position="1"/>
        <end position="28"/>
    </location>
</feature>
<proteinExistence type="predicted"/>
<sequence length="97" mass="10989">TYCANNYGHKRTKSEMQESGGSGNSAPFTRSAMQQLAKTYCIFCQNDDGERLYNVQPESEGKALRRDVEIFQDRVLLTRLNNAISPNDAHTIDVKHH</sequence>
<gene>
    <name evidence="2" type="ORF">SK128_021316</name>
</gene>
<feature type="non-terminal residue" evidence="2">
    <location>
        <position position="1"/>
    </location>
</feature>
<evidence type="ECO:0000313" key="3">
    <source>
        <dbReference type="Proteomes" id="UP001381693"/>
    </source>
</evidence>
<accession>A0AAN8X4D0</accession>
<dbReference type="EMBL" id="JAXCGZ010009739">
    <property type="protein sequence ID" value="KAK7076277.1"/>
    <property type="molecule type" value="Genomic_DNA"/>
</dbReference>
<evidence type="ECO:0000256" key="1">
    <source>
        <dbReference type="SAM" id="MobiDB-lite"/>
    </source>
</evidence>
<keyword evidence="3" id="KW-1185">Reference proteome</keyword>
<comment type="caution">
    <text evidence="2">The sequence shown here is derived from an EMBL/GenBank/DDBJ whole genome shotgun (WGS) entry which is preliminary data.</text>
</comment>
<protein>
    <submittedName>
        <fullName evidence="2">Uncharacterized protein</fullName>
    </submittedName>
</protein>
<dbReference type="AlphaFoldDB" id="A0AAN8X4D0"/>
<dbReference type="Proteomes" id="UP001381693">
    <property type="component" value="Unassembled WGS sequence"/>
</dbReference>
<name>A0AAN8X4D0_HALRR</name>
<evidence type="ECO:0000313" key="2">
    <source>
        <dbReference type="EMBL" id="KAK7076277.1"/>
    </source>
</evidence>
<reference evidence="2 3" key="1">
    <citation type="submission" date="2023-11" db="EMBL/GenBank/DDBJ databases">
        <title>Halocaridina rubra genome assembly.</title>
        <authorList>
            <person name="Smith C."/>
        </authorList>
    </citation>
    <scope>NUCLEOTIDE SEQUENCE [LARGE SCALE GENOMIC DNA]</scope>
    <source>
        <strain evidence="2">EP-1</strain>
        <tissue evidence="2">Whole</tissue>
    </source>
</reference>